<dbReference type="PROSITE" id="PS00893">
    <property type="entry name" value="NUDIX_BOX"/>
    <property type="match status" value="1"/>
</dbReference>
<dbReference type="CDD" id="cd04673">
    <property type="entry name" value="NUDIX_ADPRase"/>
    <property type="match status" value="1"/>
</dbReference>
<feature type="domain" description="Nudix hydrolase" evidence="4">
    <location>
        <begin position="2"/>
        <end position="130"/>
    </location>
</feature>
<sequence>MNPVLAAGAVVVDDAGRILMVKRGHDPEKGRWSVPGGHVEVGETLREAAAREVFEETGFEVAVGDELWCVTVPYDGSDTFEIHDFSATVIGGSLRAGDDADDARWVAPGDLTNLPLVATLRDHFARAGIGEMRPCAPDPSG</sequence>
<dbReference type="RefSeq" id="WP_066172333.1">
    <property type="nucleotide sequence ID" value="NZ_CP136137.1"/>
</dbReference>
<name>A0ABZ2U169_9ACTN</name>
<dbReference type="InterPro" id="IPR015797">
    <property type="entry name" value="NUDIX_hydrolase-like_dom_sf"/>
</dbReference>
<evidence type="ECO:0000256" key="3">
    <source>
        <dbReference type="RuleBase" id="RU003476"/>
    </source>
</evidence>
<evidence type="ECO:0000313" key="6">
    <source>
        <dbReference type="Proteomes" id="UP001479933"/>
    </source>
</evidence>
<dbReference type="InterPro" id="IPR020084">
    <property type="entry name" value="NUDIX_hydrolase_CS"/>
</dbReference>
<dbReference type="Pfam" id="PF00293">
    <property type="entry name" value="NUDIX"/>
    <property type="match status" value="1"/>
</dbReference>
<dbReference type="PANTHER" id="PTHR43736">
    <property type="entry name" value="ADP-RIBOSE PYROPHOSPHATASE"/>
    <property type="match status" value="1"/>
</dbReference>
<dbReference type="InterPro" id="IPR020476">
    <property type="entry name" value="Nudix_hydrolase"/>
</dbReference>
<evidence type="ECO:0000313" key="5">
    <source>
        <dbReference type="EMBL" id="WYY06669.1"/>
    </source>
</evidence>
<evidence type="ECO:0000256" key="1">
    <source>
        <dbReference type="ARBA" id="ARBA00005582"/>
    </source>
</evidence>
<organism evidence="5 6">
    <name type="scientific">Gordonia hydrophobica</name>
    <dbReference type="NCBI Taxonomy" id="40516"/>
    <lineage>
        <taxon>Bacteria</taxon>
        <taxon>Bacillati</taxon>
        <taxon>Actinomycetota</taxon>
        <taxon>Actinomycetes</taxon>
        <taxon>Mycobacteriales</taxon>
        <taxon>Gordoniaceae</taxon>
        <taxon>Gordonia</taxon>
    </lineage>
</organism>
<dbReference type="InterPro" id="IPR000086">
    <property type="entry name" value="NUDIX_hydrolase_dom"/>
</dbReference>
<dbReference type="PRINTS" id="PR00502">
    <property type="entry name" value="NUDIXFAMILY"/>
</dbReference>
<dbReference type="EMBL" id="CP136137">
    <property type="protein sequence ID" value="WYY06669.1"/>
    <property type="molecule type" value="Genomic_DNA"/>
</dbReference>
<gene>
    <name evidence="5" type="ORF">RVF87_16635</name>
</gene>
<comment type="similarity">
    <text evidence="1 3">Belongs to the Nudix hydrolase family.</text>
</comment>
<dbReference type="Gene3D" id="3.90.79.10">
    <property type="entry name" value="Nucleoside Triphosphate Pyrophosphohydrolase"/>
    <property type="match status" value="1"/>
</dbReference>
<keyword evidence="6" id="KW-1185">Reference proteome</keyword>
<evidence type="ECO:0000259" key="4">
    <source>
        <dbReference type="PROSITE" id="PS51462"/>
    </source>
</evidence>
<dbReference type="Proteomes" id="UP001479933">
    <property type="component" value="Chromosome"/>
</dbReference>
<dbReference type="SUPFAM" id="SSF55811">
    <property type="entry name" value="Nudix"/>
    <property type="match status" value="1"/>
</dbReference>
<protein>
    <submittedName>
        <fullName evidence="5">NUDIX domain-containing protein</fullName>
    </submittedName>
</protein>
<keyword evidence="2 3" id="KW-0378">Hydrolase</keyword>
<dbReference type="PROSITE" id="PS51462">
    <property type="entry name" value="NUDIX"/>
    <property type="match status" value="1"/>
</dbReference>
<dbReference type="PANTHER" id="PTHR43736:SF1">
    <property type="entry name" value="DIHYDRONEOPTERIN TRIPHOSPHATE DIPHOSPHATASE"/>
    <property type="match status" value="1"/>
</dbReference>
<evidence type="ECO:0000256" key="2">
    <source>
        <dbReference type="ARBA" id="ARBA00022801"/>
    </source>
</evidence>
<accession>A0ABZ2U169</accession>
<proteinExistence type="inferred from homology"/>
<reference evidence="5 6" key="1">
    <citation type="journal article" date="2023" name="Virus Evol.">
        <title>Computational host range prediction-The good, the bad, and the ugly.</title>
        <authorList>
            <person name="Howell A.A."/>
            <person name="Versoza C.J."/>
            <person name="Pfeifer S.P."/>
        </authorList>
    </citation>
    <scope>NUCLEOTIDE SEQUENCE [LARGE SCALE GENOMIC DNA]</scope>
    <source>
        <strain evidence="5 6">1610/1b</strain>
    </source>
</reference>